<dbReference type="EMBL" id="JACGWN010000005">
    <property type="protein sequence ID" value="KAL0451117.1"/>
    <property type="molecule type" value="Genomic_DNA"/>
</dbReference>
<evidence type="ECO:0000256" key="9">
    <source>
        <dbReference type="SAM" id="MobiDB-lite"/>
    </source>
</evidence>
<dbReference type="PROSITE" id="PS00028">
    <property type="entry name" value="ZINC_FINGER_C2H2_1"/>
    <property type="match status" value="1"/>
</dbReference>
<evidence type="ECO:0000256" key="4">
    <source>
        <dbReference type="ARBA" id="ARBA00022833"/>
    </source>
</evidence>
<gene>
    <name evidence="11" type="ORF">Slati_1668100</name>
</gene>
<accession>A0AAW2XAW6</accession>
<keyword evidence="3 8" id="KW-0863">Zinc-finger</keyword>
<sequence>MDIDPPGLETSPDQMITWSDDFARSLVQTRSYRCSFCKRGFSNAQALGGHMNIHRKDRAKLKEFSCENLLSLDITKNSTDSEDSPPPDSSSSDKLSLESDQLTKKQFSDGKTEEGNRDLVPPGAEKLIHHLPLFAEAPSMNSIDDDEEEAAATLLDKRVENIRVVGELDLELRLGPEPHDAKSKQ</sequence>
<dbReference type="Gene3D" id="3.30.160.60">
    <property type="entry name" value="Classic Zinc Finger"/>
    <property type="match status" value="1"/>
</dbReference>
<dbReference type="InterPro" id="IPR013087">
    <property type="entry name" value="Znf_C2H2_type"/>
</dbReference>
<feature type="domain" description="C2H2-type" evidence="10">
    <location>
        <begin position="32"/>
        <end position="59"/>
    </location>
</feature>
<dbReference type="GO" id="GO:0008270">
    <property type="term" value="F:zinc ion binding"/>
    <property type="evidence" value="ECO:0007669"/>
    <property type="project" value="UniProtKB-KW"/>
</dbReference>
<feature type="region of interest" description="Disordered" evidence="9">
    <location>
        <begin position="76"/>
        <end position="122"/>
    </location>
</feature>
<dbReference type="GO" id="GO:0005634">
    <property type="term" value="C:nucleus"/>
    <property type="evidence" value="ECO:0007669"/>
    <property type="project" value="UniProtKB-SubCell"/>
</dbReference>
<dbReference type="SMART" id="SM00355">
    <property type="entry name" value="ZnF_C2H2"/>
    <property type="match status" value="1"/>
</dbReference>
<proteinExistence type="predicted"/>
<protein>
    <submittedName>
        <fullName evidence="11">Transcriptional regulator TAC1</fullName>
    </submittedName>
</protein>
<keyword evidence="7" id="KW-0539">Nucleus</keyword>
<dbReference type="Pfam" id="PF13912">
    <property type="entry name" value="zf-C2H2_6"/>
    <property type="match status" value="1"/>
</dbReference>
<evidence type="ECO:0000256" key="1">
    <source>
        <dbReference type="ARBA" id="ARBA00004123"/>
    </source>
</evidence>
<keyword evidence="6" id="KW-0804">Transcription</keyword>
<dbReference type="SUPFAM" id="SSF57667">
    <property type="entry name" value="beta-beta-alpha zinc fingers"/>
    <property type="match status" value="1"/>
</dbReference>
<evidence type="ECO:0000256" key="7">
    <source>
        <dbReference type="ARBA" id="ARBA00023242"/>
    </source>
</evidence>
<dbReference type="InterPro" id="IPR036236">
    <property type="entry name" value="Znf_C2H2_sf"/>
</dbReference>
<reference evidence="11" key="2">
    <citation type="journal article" date="2024" name="Plant">
        <title>Genomic evolution and insights into agronomic trait innovations of Sesamum species.</title>
        <authorList>
            <person name="Miao H."/>
            <person name="Wang L."/>
            <person name="Qu L."/>
            <person name="Liu H."/>
            <person name="Sun Y."/>
            <person name="Le M."/>
            <person name="Wang Q."/>
            <person name="Wei S."/>
            <person name="Zheng Y."/>
            <person name="Lin W."/>
            <person name="Duan Y."/>
            <person name="Cao H."/>
            <person name="Xiong S."/>
            <person name="Wang X."/>
            <person name="Wei L."/>
            <person name="Li C."/>
            <person name="Ma Q."/>
            <person name="Ju M."/>
            <person name="Zhao R."/>
            <person name="Li G."/>
            <person name="Mu C."/>
            <person name="Tian Q."/>
            <person name="Mei H."/>
            <person name="Zhang T."/>
            <person name="Gao T."/>
            <person name="Zhang H."/>
        </authorList>
    </citation>
    <scope>NUCLEOTIDE SEQUENCE</scope>
    <source>
        <strain evidence="11">KEN1</strain>
    </source>
</reference>
<evidence type="ECO:0000313" key="11">
    <source>
        <dbReference type="EMBL" id="KAL0451117.1"/>
    </source>
</evidence>
<evidence type="ECO:0000256" key="2">
    <source>
        <dbReference type="ARBA" id="ARBA00022723"/>
    </source>
</evidence>
<keyword evidence="5" id="KW-0805">Transcription regulation</keyword>
<evidence type="ECO:0000256" key="3">
    <source>
        <dbReference type="ARBA" id="ARBA00022771"/>
    </source>
</evidence>
<evidence type="ECO:0000256" key="5">
    <source>
        <dbReference type="ARBA" id="ARBA00023015"/>
    </source>
</evidence>
<dbReference type="InterPro" id="IPR052426">
    <property type="entry name" value="Plant_dev_regulator"/>
</dbReference>
<dbReference type="PANTHER" id="PTHR45801:SF111">
    <property type="entry name" value="C2H2 AND C2HC ZINC FINGERS SUPERFAMILY PROTEIN"/>
    <property type="match status" value="1"/>
</dbReference>
<dbReference type="PROSITE" id="PS50157">
    <property type="entry name" value="ZINC_FINGER_C2H2_2"/>
    <property type="match status" value="1"/>
</dbReference>
<keyword evidence="2" id="KW-0479">Metal-binding</keyword>
<comment type="caution">
    <text evidence="11">The sequence shown here is derived from an EMBL/GenBank/DDBJ whole genome shotgun (WGS) entry which is preliminary data.</text>
</comment>
<feature type="compositionally biased region" description="Basic and acidic residues" evidence="9">
    <location>
        <begin position="95"/>
        <end position="117"/>
    </location>
</feature>
<organism evidence="11">
    <name type="scientific">Sesamum latifolium</name>
    <dbReference type="NCBI Taxonomy" id="2727402"/>
    <lineage>
        <taxon>Eukaryota</taxon>
        <taxon>Viridiplantae</taxon>
        <taxon>Streptophyta</taxon>
        <taxon>Embryophyta</taxon>
        <taxon>Tracheophyta</taxon>
        <taxon>Spermatophyta</taxon>
        <taxon>Magnoliopsida</taxon>
        <taxon>eudicotyledons</taxon>
        <taxon>Gunneridae</taxon>
        <taxon>Pentapetalae</taxon>
        <taxon>asterids</taxon>
        <taxon>lamiids</taxon>
        <taxon>Lamiales</taxon>
        <taxon>Pedaliaceae</taxon>
        <taxon>Sesamum</taxon>
    </lineage>
</organism>
<evidence type="ECO:0000256" key="8">
    <source>
        <dbReference type="PROSITE-ProRule" id="PRU00042"/>
    </source>
</evidence>
<reference evidence="11" key="1">
    <citation type="submission" date="2020-06" db="EMBL/GenBank/DDBJ databases">
        <authorList>
            <person name="Li T."/>
            <person name="Hu X."/>
            <person name="Zhang T."/>
            <person name="Song X."/>
            <person name="Zhang H."/>
            <person name="Dai N."/>
            <person name="Sheng W."/>
            <person name="Hou X."/>
            <person name="Wei L."/>
        </authorList>
    </citation>
    <scope>NUCLEOTIDE SEQUENCE</scope>
    <source>
        <strain evidence="11">KEN1</strain>
        <tissue evidence="11">Leaf</tissue>
    </source>
</reference>
<evidence type="ECO:0000256" key="6">
    <source>
        <dbReference type="ARBA" id="ARBA00023163"/>
    </source>
</evidence>
<name>A0AAW2XAW6_9LAMI</name>
<dbReference type="AlphaFoldDB" id="A0AAW2XAW6"/>
<dbReference type="PANTHER" id="PTHR45801">
    <property type="entry name" value="OS07G0101800 PROTEIN"/>
    <property type="match status" value="1"/>
</dbReference>
<comment type="subcellular location">
    <subcellularLocation>
        <location evidence="1">Nucleus</location>
    </subcellularLocation>
</comment>
<keyword evidence="4" id="KW-0862">Zinc</keyword>
<evidence type="ECO:0000259" key="10">
    <source>
        <dbReference type="PROSITE" id="PS50157"/>
    </source>
</evidence>